<keyword evidence="5 7" id="KW-0238">DNA-binding</keyword>
<gene>
    <name evidence="9" type="ORF">DQQ01_05195</name>
</gene>
<keyword evidence="10" id="KW-1185">Reference proteome</keyword>
<dbReference type="SUPFAM" id="SSF88659">
    <property type="entry name" value="Sigma3 and sigma4 domains of RNA polymerase sigma factors"/>
    <property type="match status" value="1"/>
</dbReference>
<evidence type="ECO:0000256" key="1">
    <source>
        <dbReference type="ARBA" id="ARBA00007788"/>
    </source>
</evidence>
<dbReference type="PROSITE" id="PS00715">
    <property type="entry name" value="SIGMA70_1"/>
    <property type="match status" value="1"/>
</dbReference>
<evidence type="ECO:0000256" key="6">
    <source>
        <dbReference type="ARBA" id="ARBA00023163"/>
    </source>
</evidence>
<dbReference type="InterPro" id="IPR007630">
    <property type="entry name" value="RNA_pol_sigma70_r4"/>
</dbReference>
<dbReference type="OrthoDB" id="9809557at2"/>
<dbReference type="PIRSF" id="PIRSF000770">
    <property type="entry name" value="RNA_pol_sigma-SigE/K"/>
    <property type="match status" value="1"/>
</dbReference>
<dbReference type="GO" id="GO:0003677">
    <property type="term" value="F:DNA binding"/>
    <property type="evidence" value="ECO:0007669"/>
    <property type="project" value="UniProtKB-KW"/>
</dbReference>
<dbReference type="InterPro" id="IPR014284">
    <property type="entry name" value="RNA_pol_sigma-70_dom"/>
</dbReference>
<evidence type="ECO:0000259" key="8">
    <source>
        <dbReference type="PROSITE" id="PS50943"/>
    </source>
</evidence>
<dbReference type="InterPro" id="IPR013324">
    <property type="entry name" value="RNA_pol_sigma_r3/r4-like"/>
</dbReference>
<dbReference type="PRINTS" id="PR00046">
    <property type="entry name" value="SIGMA70FCT"/>
</dbReference>
<accession>A0A2Z4U9V0</accession>
<dbReference type="InterPro" id="IPR050813">
    <property type="entry name" value="Sigma-70_Factor"/>
</dbReference>
<name>A0A2Z4U9V0_9FIRM</name>
<evidence type="ECO:0000256" key="5">
    <source>
        <dbReference type="ARBA" id="ARBA00023125"/>
    </source>
</evidence>
<keyword evidence="6 7" id="KW-0804">Transcription</keyword>
<keyword evidence="4 7" id="KW-0731">Sigma factor</keyword>
<keyword evidence="2" id="KW-0749">Sporulation</keyword>
<dbReference type="CDD" id="cd06171">
    <property type="entry name" value="Sigma70_r4"/>
    <property type="match status" value="1"/>
</dbReference>
<dbReference type="InterPro" id="IPR001387">
    <property type="entry name" value="Cro/C1-type_HTH"/>
</dbReference>
<dbReference type="RefSeq" id="WP_111918975.1">
    <property type="nucleotide sequence ID" value="NZ_CAUWHR010000001.1"/>
</dbReference>
<dbReference type="InterPro" id="IPR014200">
    <property type="entry name" value="RNA_pol_sigma-E"/>
</dbReference>
<dbReference type="SUPFAM" id="SSF88946">
    <property type="entry name" value="Sigma2 domain of RNA polymerase sigma factors"/>
    <property type="match status" value="1"/>
</dbReference>
<proteinExistence type="inferred from homology"/>
<dbReference type="Gene3D" id="1.10.10.10">
    <property type="entry name" value="Winged helix-like DNA-binding domain superfamily/Winged helix DNA-binding domain"/>
    <property type="match status" value="1"/>
</dbReference>
<evidence type="ECO:0000313" key="9">
    <source>
        <dbReference type="EMBL" id="AWY97644.1"/>
    </source>
</evidence>
<dbReference type="NCBIfam" id="NF004471">
    <property type="entry name" value="PRK05803.1"/>
    <property type="match status" value="1"/>
</dbReference>
<dbReference type="GO" id="GO:0016987">
    <property type="term" value="F:sigma factor activity"/>
    <property type="evidence" value="ECO:0007669"/>
    <property type="project" value="UniProtKB-KW"/>
</dbReference>
<dbReference type="NCBIfam" id="TIGR02937">
    <property type="entry name" value="sigma70-ECF"/>
    <property type="match status" value="1"/>
</dbReference>
<dbReference type="NCBIfam" id="NF006158">
    <property type="entry name" value="PRK08301.1"/>
    <property type="match status" value="1"/>
</dbReference>
<dbReference type="PANTHER" id="PTHR30376">
    <property type="entry name" value="SIGMA FACTOR RPOH HEAT SHOCK RELATED"/>
    <property type="match status" value="1"/>
</dbReference>
<dbReference type="Pfam" id="PF04542">
    <property type="entry name" value="Sigma70_r2"/>
    <property type="match status" value="1"/>
</dbReference>
<protein>
    <recommendedName>
        <fullName evidence="7">RNA polymerase sigma factor</fullName>
    </recommendedName>
</protein>
<evidence type="ECO:0000256" key="7">
    <source>
        <dbReference type="RuleBase" id="RU362124"/>
    </source>
</evidence>
<comment type="similarity">
    <text evidence="1 7">Belongs to the sigma-70 factor family.</text>
</comment>
<dbReference type="Proteomes" id="UP000250003">
    <property type="component" value="Chromosome"/>
</dbReference>
<dbReference type="InterPro" id="IPR013325">
    <property type="entry name" value="RNA_pol_sigma_r2"/>
</dbReference>
<dbReference type="NCBIfam" id="TIGR02835">
    <property type="entry name" value="spore_sigmaE"/>
    <property type="match status" value="1"/>
</dbReference>
<dbReference type="GO" id="GO:0030435">
    <property type="term" value="P:sporulation resulting in formation of a cellular spore"/>
    <property type="evidence" value="ECO:0007669"/>
    <property type="project" value="UniProtKB-KW"/>
</dbReference>
<dbReference type="InterPro" id="IPR007627">
    <property type="entry name" value="RNA_pol_sigma70_r2"/>
</dbReference>
<dbReference type="EMBL" id="CP030280">
    <property type="protein sequence ID" value="AWY97644.1"/>
    <property type="molecule type" value="Genomic_DNA"/>
</dbReference>
<evidence type="ECO:0000313" key="10">
    <source>
        <dbReference type="Proteomes" id="UP000250003"/>
    </source>
</evidence>
<dbReference type="InterPro" id="IPR000943">
    <property type="entry name" value="RNA_pol_sigma70"/>
</dbReference>
<dbReference type="GO" id="GO:0006352">
    <property type="term" value="P:DNA-templated transcription initiation"/>
    <property type="evidence" value="ECO:0007669"/>
    <property type="project" value="InterPro"/>
</dbReference>
<dbReference type="Pfam" id="PF04545">
    <property type="entry name" value="Sigma70_r4"/>
    <property type="match status" value="1"/>
</dbReference>
<comment type="function">
    <text evidence="7">Sigma factors are initiation factors that promote the attachment of RNA polymerase to specific initiation sites and are then released.</text>
</comment>
<dbReference type="PROSITE" id="PS50943">
    <property type="entry name" value="HTH_CROC1"/>
    <property type="match status" value="1"/>
</dbReference>
<dbReference type="PANTHER" id="PTHR30376:SF3">
    <property type="entry name" value="RNA POLYMERASE SIGMA FACTOR RPOH"/>
    <property type="match status" value="1"/>
</dbReference>
<keyword evidence="3 7" id="KW-0805">Transcription regulation</keyword>
<dbReference type="Gene3D" id="1.20.120.1810">
    <property type="match status" value="1"/>
</dbReference>
<dbReference type="KEGG" id="blau:DQQ01_05195"/>
<evidence type="ECO:0000256" key="2">
    <source>
        <dbReference type="ARBA" id="ARBA00022969"/>
    </source>
</evidence>
<evidence type="ECO:0000256" key="3">
    <source>
        <dbReference type="ARBA" id="ARBA00023015"/>
    </source>
</evidence>
<reference evidence="10" key="1">
    <citation type="submission" date="2018-06" db="EMBL/GenBank/DDBJ databases">
        <title>Description of Blautia argi sp. nov., a new anaerobic isolated from dog feces.</title>
        <authorList>
            <person name="Chang Y.-H."/>
            <person name="Paek J."/>
            <person name="Shin Y."/>
        </authorList>
    </citation>
    <scope>NUCLEOTIDE SEQUENCE [LARGE SCALE GENOMIC DNA]</scope>
    <source>
        <strain evidence="10">KCTC 15426</strain>
    </source>
</reference>
<organism evidence="9 10">
    <name type="scientific">Blautia argi</name>
    <dbReference type="NCBI Taxonomy" id="1912897"/>
    <lineage>
        <taxon>Bacteria</taxon>
        <taxon>Bacillati</taxon>
        <taxon>Bacillota</taxon>
        <taxon>Clostridia</taxon>
        <taxon>Lachnospirales</taxon>
        <taxon>Lachnospiraceae</taxon>
        <taxon>Blautia</taxon>
    </lineage>
</organism>
<evidence type="ECO:0000256" key="4">
    <source>
        <dbReference type="ARBA" id="ARBA00023082"/>
    </source>
</evidence>
<dbReference type="AlphaFoldDB" id="A0A2Z4U9V0"/>
<dbReference type="InterPro" id="IPR036388">
    <property type="entry name" value="WH-like_DNA-bd_sf"/>
</dbReference>
<sequence length="241" mass="27188">MDVCAKRGGSFTGFTGILLPRGNEIHYIGGTEVLPAPLPTEEEAVKLEELQGENCEEAKACLIEHNLRLVVYIARKFDNTGVGVEDLISIGTIGLIKAINTFNPVKKIKLATYASRCIENEILMYLRRNSKTRLEVSIDEPLNVDWDGNELLLSDILGTDEDVISRNLENEVERKLLGKAIGKLTKREQTIVCLRFGINMPEGREKTQKEVADLLGISQSYISRLEKRIMKRLKKEIVRYE</sequence>
<dbReference type="PROSITE" id="PS00716">
    <property type="entry name" value="SIGMA70_2"/>
    <property type="match status" value="1"/>
</dbReference>
<feature type="domain" description="HTH cro/C1-type" evidence="8">
    <location>
        <begin position="207"/>
        <end position="227"/>
    </location>
</feature>